<dbReference type="EMBL" id="FWFR01000002">
    <property type="protein sequence ID" value="SLN60548.1"/>
    <property type="molecule type" value="Genomic_DNA"/>
</dbReference>
<organism evidence="1 2">
    <name type="scientific">Oceanibacterium hippocampi</name>
    <dbReference type="NCBI Taxonomy" id="745714"/>
    <lineage>
        <taxon>Bacteria</taxon>
        <taxon>Pseudomonadati</taxon>
        <taxon>Pseudomonadota</taxon>
        <taxon>Alphaproteobacteria</taxon>
        <taxon>Sneathiellales</taxon>
        <taxon>Sneathiellaceae</taxon>
        <taxon>Oceanibacterium</taxon>
    </lineage>
</organism>
<sequence>MPDFWRVSGHNLLDPDDNGHLVVTDDFLRAYFLRPEMEPVAESNDAERRLHEALLTEPRRAVSESEIAALADPDAIENYRLLLSFRDALVEAGTAERCYLGFFGRQVSWPALFLDHLVHVVLRSAMEGCDDPYQARAGELFFRNQKVTLRESGALLADAEVVEMHRRTGGLGSLGQLLVEAGTDMNEVELDILNKGNGDGYWARSDRFDMVFDLTFGRPGQDALCRVMERWILHMLGVESRIHPVQKISDEQWRWHTGLDVEASAILNSLYEGQELEEETLGRLLALFRLEFADESRILPDAQGRPVYLALAMTTDGMVRFKPQNLLVNLPLAPLS</sequence>
<dbReference type="OrthoDB" id="7062302at2"/>
<dbReference type="Proteomes" id="UP000193200">
    <property type="component" value="Unassembled WGS sequence"/>
</dbReference>
<dbReference type="InParanoid" id="A0A1Y5THN6"/>
<protein>
    <submittedName>
        <fullName evidence="1">Uncharacterized protein</fullName>
    </submittedName>
</protein>
<dbReference type="Pfam" id="PF19879">
    <property type="entry name" value="DUF6352"/>
    <property type="match status" value="1"/>
</dbReference>
<gene>
    <name evidence="1" type="ORF">OCH7691_02668</name>
</gene>
<keyword evidence="2" id="KW-1185">Reference proteome</keyword>
<dbReference type="AlphaFoldDB" id="A0A1Y5THN6"/>
<reference evidence="1 2" key="1">
    <citation type="submission" date="2017-03" db="EMBL/GenBank/DDBJ databases">
        <authorList>
            <person name="Afonso C.L."/>
            <person name="Miller P.J."/>
            <person name="Scott M.A."/>
            <person name="Spackman E."/>
            <person name="Goraichik I."/>
            <person name="Dimitrov K.M."/>
            <person name="Suarez D.L."/>
            <person name="Swayne D.E."/>
        </authorList>
    </citation>
    <scope>NUCLEOTIDE SEQUENCE [LARGE SCALE GENOMIC DNA]</scope>
    <source>
        <strain evidence="1 2">CECT 7691</strain>
    </source>
</reference>
<accession>A0A1Y5THN6</accession>
<evidence type="ECO:0000313" key="1">
    <source>
        <dbReference type="EMBL" id="SLN60548.1"/>
    </source>
</evidence>
<evidence type="ECO:0000313" key="2">
    <source>
        <dbReference type="Proteomes" id="UP000193200"/>
    </source>
</evidence>
<dbReference type="RefSeq" id="WP_085883997.1">
    <property type="nucleotide sequence ID" value="NZ_FWFR01000002.1"/>
</dbReference>
<name>A0A1Y5THN6_9PROT</name>
<proteinExistence type="predicted"/>
<dbReference type="InterPro" id="IPR045932">
    <property type="entry name" value="DUF6352"/>
</dbReference>